<evidence type="ECO:0000313" key="3">
    <source>
        <dbReference type="EMBL" id="KAK8900042.1"/>
    </source>
</evidence>
<proteinExistence type="predicted"/>
<name>A0ABR2GMA0_9EUKA</name>
<dbReference type="SUPFAM" id="SSF47113">
    <property type="entry name" value="Histone-fold"/>
    <property type="match status" value="1"/>
</dbReference>
<dbReference type="PANTHER" id="PTHR46138:SF1">
    <property type="entry name" value="PROTEIN DR1"/>
    <property type="match status" value="1"/>
</dbReference>
<protein>
    <submittedName>
        <fullName evidence="2">Down-regulator of transcription 1</fullName>
    </submittedName>
</protein>
<organism evidence="2 4">
    <name type="scientific">Tritrichomonas musculus</name>
    <dbReference type="NCBI Taxonomy" id="1915356"/>
    <lineage>
        <taxon>Eukaryota</taxon>
        <taxon>Metamonada</taxon>
        <taxon>Parabasalia</taxon>
        <taxon>Tritrichomonadida</taxon>
        <taxon>Tritrichomonadidae</taxon>
        <taxon>Tritrichomonas</taxon>
    </lineage>
</organism>
<reference evidence="2 4" key="1">
    <citation type="submission" date="2024-04" db="EMBL/GenBank/DDBJ databases">
        <title>Tritrichomonas musculus Genome.</title>
        <authorList>
            <person name="Alves-Ferreira E."/>
            <person name="Grigg M."/>
            <person name="Lorenzi H."/>
            <person name="Galac M."/>
        </authorList>
    </citation>
    <scope>NUCLEOTIDE SEQUENCE [LARGE SCALE GENOMIC DNA]</scope>
    <source>
        <strain evidence="2 4">EAF2021</strain>
    </source>
</reference>
<gene>
    <name evidence="3" type="ORF">M9Y10_002365</name>
    <name evidence="2" type="ORF">M9Y10_019421</name>
</gene>
<accession>A0ABR2GMA0</accession>
<dbReference type="InterPro" id="IPR042225">
    <property type="entry name" value="Ncb2"/>
</dbReference>
<dbReference type="Proteomes" id="UP001470230">
    <property type="component" value="Unassembled WGS sequence"/>
</dbReference>
<comment type="caution">
    <text evidence="2">The sequence shown here is derived from an EMBL/GenBank/DDBJ whole genome shotgun (WGS) entry which is preliminary data.</text>
</comment>
<dbReference type="PANTHER" id="PTHR46138">
    <property type="entry name" value="PROTEIN DR1"/>
    <property type="match status" value="1"/>
</dbReference>
<feature type="region of interest" description="Disordered" evidence="1">
    <location>
        <begin position="94"/>
        <end position="114"/>
    </location>
</feature>
<evidence type="ECO:0000313" key="2">
    <source>
        <dbReference type="EMBL" id="KAK8835045.1"/>
    </source>
</evidence>
<dbReference type="Gene3D" id="1.10.20.10">
    <property type="entry name" value="Histone, subunit A"/>
    <property type="match status" value="1"/>
</dbReference>
<dbReference type="EMBL" id="JAPFFF010000001">
    <property type="protein sequence ID" value="KAK8900042.1"/>
    <property type="molecule type" value="Genomic_DNA"/>
</dbReference>
<dbReference type="InterPro" id="IPR009072">
    <property type="entry name" value="Histone-fold"/>
</dbReference>
<keyword evidence="4" id="KW-1185">Reference proteome</keyword>
<evidence type="ECO:0000313" key="4">
    <source>
        <dbReference type="Proteomes" id="UP001470230"/>
    </source>
</evidence>
<dbReference type="EMBL" id="JAPFFF010000246">
    <property type="protein sequence ID" value="KAK8835045.1"/>
    <property type="molecule type" value="Genomic_DNA"/>
</dbReference>
<evidence type="ECO:0000256" key="1">
    <source>
        <dbReference type="SAM" id="MobiDB-lite"/>
    </source>
</evidence>
<sequence length="145" mass="16458">MNKQDINLNSSIKKLLAEKFPSVKAKNPATNALAICALNFIELLVQATATICNDKQKNLITQNDVLEALDQLGLPSIYEKAKEANQEISSSIKKKRESWKALKTPENNLTEEEATRIQEELYNEAIRCNEERKKKKETPNMKNDP</sequence>